<proteinExistence type="predicted"/>
<feature type="region of interest" description="Disordered" evidence="1">
    <location>
        <begin position="46"/>
        <end position="76"/>
    </location>
</feature>
<accession>A0ABQ9Z2G3</accession>
<evidence type="ECO:0000313" key="3">
    <source>
        <dbReference type="Proteomes" id="UP001234178"/>
    </source>
</evidence>
<name>A0ABQ9Z2G3_9CRUS</name>
<comment type="caution">
    <text evidence="2">The sequence shown here is derived from an EMBL/GenBank/DDBJ whole genome shotgun (WGS) entry which is preliminary data.</text>
</comment>
<protein>
    <submittedName>
        <fullName evidence="2">Uncharacterized protein</fullName>
    </submittedName>
</protein>
<dbReference type="Proteomes" id="UP001234178">
    <property type="component" value="Unassembled WGS sequence"/>
</dbReference>
<evidence type="ECO:0000256" key="1">
    <source>
        <dbReference type="SAM" id="MobiDB-lite"/>
    </source>
</evidence>
<dbReference type="EMBL" id="JAOYFB010000002">
    <property type="protein sequence ID" value="KAK4007023.1"/>
    <property type="molecule type" value="Genomic_DNA"/>
</dbReference>
<gene>
    <name evidence="2" type="ORF">OUZ56_012178</name>
</gene>
<keyword evidence="3" id="KW-1185">Reference proteome</keyword>
<evidence type="ECO:0000313" key="2">
    <source>
        <dbReference type="EMBL" id="KAK4007023.1"/>
    </source>
</evidence>
<reference evidence="2 3" key="1">
    <citation type="journal article" date="2023" name="Nucleic Acids Res.">
        <title>The hologenome of Daphnia magna reveals possible DNA methylation and microbiome-mediated evolution of the host genome.</title>
        <authorList>
            <person name="Chaturvedi A."/>
            <person name="Li X."/>
            <person name="Dhandapani V."/>
            <person name="Marshall H."/>
            <person name="Kissane S."/>
            <person name="Cuenca-Cambronero M."/>
            <person name="Asole G."/>
            <person name="Calvet F."/>
            <person name="Ruiz-Romero M."/>
            <person name="Marangio P."/>
            <person name="Guigo R."/>
            <person name="Rago D."/>
            <person name="Mirbahai L."/>
            <person name="Eastwood N."/>
            <person name="Colbourne J.K."/>
            <person name="Zhou J."/>
            <person name="Mallon E."/>
            <person name="Orsini L."/>
        </authorList>
    </citation>
    <scope>NUCLEOTIDE SEQUENCE [LARGE SCALE GENOMIC DNA]</scope>
    <source>
        <strain evidence="2">LRV0_1</strain>
    </source>
</reference>
<feature type="compositionally biased region" description="Acidic residues" evidence="1">
    <location>
        <begin position="46"/>
        <end position="58"/>
    </location>
</feature>
<sequence>MHVKLEVTPSYYQHSADKEVQVKMEGFNIVYQGKELVIAVKNNNEEEIVNESDSETSSESEKSQKKKKKTFWTTGL</sequence>
<organism evidence="2 3">
    <name type="scientific">Daphnia magna</name>
    <dbReference type="NCBI Taxonomy" id="35525"/>
    <lineage>
        <taxon>Eukaryota</taxon>
        <taxon>Metazoa</taxon>
        <taxon>Ecdysozoa</taxon>
        <taxon>Arthropoda</taxon>
        <taxon>Crustacea</taxon>
        <taxon>Branchiopoda</taxon>
        <taxon>Diplostraca</taxon>
        <taxon>Cladocera</taxon>
        <taxon>Anomopoda</taxon>
        <taxon>Daphniidae</taxon>
        <taxon>Daphnia</taxon>
    </lineage>
</organism>